<keyword evidence="2" id="KW-1003">Cell membrane</keyword>
<keyword evidence="5 7" id="KW-0472">Membrane</keyword>
<comment type="subcellular location">
    <subcellularLocation>
        <location evidence="1">Cell membrane</location>
        <topology evidence="1">Multi-pass membrane protein</topology>
    </subcellularLocation>
    <subcellularLocation>
        <location evidence="6">Membrane</location>
        <topology evidence="6">Multi-pass membrane protein</topology>
    </subcellularLocation>
</comment>
<keyword evidence="8" id="KW-0732">Signal</keyword>
<gene>
    <name evidence="10" type="ORF">GCM10023333_07260</name>
</gene>
<evidence type="ECO:0000256" key="1">
    <source>
        <dbReference type="ARBA" id="ARBA00004651"/>
    </source>
</evidence>
<evidence type="ECO:0000256" key="3">
    <source>
        <dbReference type="ARBA" id="ARBA00022692"/>
    </source>
</evidence>
<keyword evidence="3 7" id="KW-0812">Transmembrane</keyword>
<evidence type="ECO:0000256" key="2">
    <source>
        <dbReference type="ARBA" id="ARBA00022475"/>
    </source>
</evidence>
<evidence type="ECO:0000256" key="7">
    <source>
        <dbReference type="SAM" id="Phobius"/>
    </source>
</evidence>
<feature type="transmembrane region" description="Helical" evidence="7">
    <location>
        <begin position="360"/>
        <end position="382"/>
    </location>
</feature>
<dbReference type="InterPro" id="IPR002898">
    <property type="entry name" value="MotA_ExbB_proton_chnl"/>
</dbReference>
<keyword evidence="4 7" id="KW-1133">Transmembrane helix</keyword>
<evidence type="ECO:0000256" key="6">
    <source>
        <dbReference type="RuleBase" id="RU004057"/>
    </source>
</evidence>
<sequence length="451" mass="48314">MKKLITAAVMAASFALPVQAETAASGLTLDQLLNNVKTSRAAEAKINAEREAAFTAINADRKAMMNQAERDHNEETARGERLAQEFLDGERLLNQLENDLSNAVGNLGEMFGVVRQISGDLAGGLNMSLISAEFAGRDLEMAGIAQAQELPTITELEELWIGLQTEMTQSAKISQFEADVTNTEGETNVQTVTRVGAFNLMSDGQFLTYNSETGKIVALPRQPEGYKVSTIGNFDSANAGDLVDLYVDPSRGPLLAVYTQKANMKEHFENGGTVGKIIAGLLIFGFILAIWRIIVLTIESAKIKKQMQDLSNPGDNALGRILKAYHSNRNVDTETLELKVDEAILKETPRIEMGISLIKVLAAIAPMLGLLGTVTGMIATFQNITLFGTGDPKIMAGGISMALVTTVMGLIAALPLLLMHALVSGRAKAVQEVIDAQSTGLIAAHAEQGNK</sequence>
<evidence type="ECO:0000313" key="10">
    <source>
        <dbReference type="EMBL" id="GAA4876540.1"/>
    </source>
</evidence>
<feature type="transmembrane region" description="Helical" evidence="7">
    <location>
        <begin position="277"/>
        <end position="298"/>
    </location>
</feature>
<feature type="domain" description="MotA/TolQ/ExbB proton channel" evidence="9">
    <location>
        <begin position="317"/>
        <end position="432"/>
    </location>
</feature>
<dbReference type="Pfam" id="PF01618">
    <property type="entry name" value="MotA_ExbB"/>
    <property type="match status" value="1"/>
</dbReference>
<dbReference type="InterPro" id="IPR050790">
    <property type="entry name" value="ExbB/TolQ_transport"/>
</dbReference>
<evidence type="ECO:0000256" key="8">
    <source>
        <dbReference type="SAM" id="SignalP"/>
    </source>
</evidence>
<evidence type="ECO:0000256" key="5">
    <source>
        <dbReference type="ARBA" id="ARBA00023136"/>
    </source>
</evidence>
<name>A0ABP9EMZ8_9GAMM</name>
<keyword evidence="6" id="KW-0653">Protein transport</keyword>
<dbReference type="Proteomes" id="UP001499988">
    <property type="component" value="Unassembled WGS sequence"/>
</dbReference>
<proteinExistence type="inferred from homology"/>
<keyword evidence="6" id="KW-0813">Transport</keyword>
<reference evidence="11" key="1">
    <citation type="journal article" date="2019" name="Int. J. Syst. Evol. Microbiol.">
        <title>The Global Catalogue of Microorganisms (GCM) 10K type strain sequencing project: providing services to taxonomists for standard genome sequencing and annotation.</title>
        <authorList>
            <consortium name="The Broad Institute Genomics Platform"/>
            <consortium name="The Broad Institute Genome Sequencing Center for Infectious Disease"/>
            <person name="Wu L."/>
            <person name="Ma J."/>
        </authorList>
    </citation>
    <scope>NUCLEOTIDE SEQUENCE [LARGE SCALE GENOMIC DNA]</scope>
    <source>
        <strain evidence="11">JCM 18401</strain>
    </source>
</reference>
<dbReference type="PIRSF" id="PIRSF037714">
    <property type="entry name" value="TolR"/>
    <property type="match status" value="1"/>
</dbReference>
<evidence type="ECO:0000313" key="11">
    <source>
        <dbReference type="Proteomes" id="UP001499988"/>
    </source>
</evidence>
<evidence type="ECO:0000256" key="4">
    <source>
        <dbReference type="ARBA" id="ARBA00022989"/>
    </source>
</evidence>
<comment type="caution">
    <text evidence="10">The sequence shown here is derived from an EMBL/GenBank/DDBJ whole genome shotgun (WGS) entry which is preliminary data.</text>
</comment>
<feature type="signal peptide" evidence="8">
    <location>
        <begin position="1"/>
        <end position="20"/>
    </location>
</feature>
<protein>
    <submittedName>
        <fullName evidence="10">MotA/TolQ/ExbB proton channel family protein</fullName>
    </submittedName>
</protein>
<feature type="transmembrane region" description="Helical" evidence="7">
    <location>
        <begin position="394"/>
        <end position="418"/>
    </location>
</feature>
<organism evidence="10 11">
    <name type="scientific">Ferrimonas pelagia</name>
    <dbReference type="NCBI Taxonomy" id="1177826"/>
    <lineage>
        <taxon>Bacteria</taxon>
        <taxon>Pseudomonadati</taxon>
        <taxon>Pseudomonadota</taxon>
        <taxon>Gammaproteobacteria</taxon>
        <taxon>Alteromonadales</taxon>
        <taxon>Ferrimonadaceae</taxon>
        <taxon>Ferrimonas</taxon>
    </lineage>
</organism>
<keyword evidence="11" id="KW-1185">Reference proteome</keyword>
<comment type="similarity">
    <text evidence="6">Belongs to the exbB/tolQ family.</text>
</comment>
<dbReference type="InterPro" id="IPR017270">
    <property type="entry name" value="MotA/TolQ/ExbB-rel"/>
</dbReference>
<evidence type="ECO:0000259" key="9">
    <source>
        <dbReference type="Pfam" id="PF01618"/>
    </source>
</evidence>
<dbReference type="PANTHER" id="PTHR30625:SF11">
    <property type="entry name" value="MOTA_TOLQ_EXBB PROTON CHANNEL DOMAIN-CONTAINING PROTEIN"/>
    <property type="match status" value="1"/>
</dbReference>
<dbReference type="RefSeq" id="WP_345333511.1">
    <property type="nucleotide sequence ID" value="NZ_BAABJZ010000008.1"/>
</dbReference>
<feature type="chain" id="PRO_5046927094" evidence="8">
    <location>
        <begin position="21"/>
        <end position="451"/>
    </location>
</feature>
<dbReference type="EMBL" id="BAABJZ010000008">
    <property type="protein sequence ID" value="GAA4876540.1"/>
    <property type="molecule type" value="Genomic_DNA"/>
</dbReference>
<accession>A0ABP9EMZ8</accession>
<dbReference type="PANTHER" id="PTHR30625">
    <property type="entry name" value="PROTEIN TOLQ"/>
    <property type="match status" value="1"/>
</dbReference>